<evidence type="ECO:0000313" key="2">
    <source>
        <dbReference type="Proteomes" id="UP000038040"/>
    </source>
</evidence>
<dbReference type="WBParaSite" id="DME_0000227801-mRNA-1">
    <property type="protein sequence ID" value="DME_0000227801-mRNA-1"/>
    <property type="gene ID" value="DME_0000227801"/>
</dbReference>
<dbReference type="Proteomes" id="UP000274756">
    <property type="component" value="Unassembled WGS sequence"/>
</dbReference>
<dbReference type="PANTHER" id="PTHR10974">
    <property type="entry name" value="FI08016P-RELATED"/>
    <property type="match status" value="1"/>
</dbReference>
<dbReference type="Pfam" id="PF02995">
    <property type="entry name" value="DUF229"/>
    <property type="match status" value="2"/>
</dbReference>
<evidence type="ECO:0000313" key="1">
    <source>
        <dbReference type="EMBL" id="VDN56665.1"/>
    </source>
</evidence>
<dbReference type="Proteomes" id="UP000038040">
    <property type="component" value="Unplaced"/>
</dbReference>
<dbReference type="STRING" id="318479.A0A0N4U5X1"/>
<dbReference type="EMBL" id="UYYG01001156">
    <property type="protein sequence ID" value="VDN56665.1"/>
    <property type="molecule type" value="Genomic_DNA"/>
</dbReference>
<dbReference type="CDD" id="cd16021">
    <property type="entry name" value="ALP_like"/>
    <property type="match status" value="1"/>
</dbReference>
<dbReference type="InterPro" id="IPR017850">
    <property type="entry name" value="Alkaline_phosphatase_core_sf"/>
</dbReference>
<protein>
    <submittedName>
        <fullName evidence="4">Sulfatase domain-containing protein</fullName>
    </submittedName>
</protein>
<evidence type="ECO:0000313" key="3">
    <source>
        <dbReference type="Proteomes" id="UP000274756"/>
    </source>
</evidence>
<sequence length="631" mass="73245">MPRESFFKKNGPLKVTVLGWDGENNRNQKANVHWADNSKCKIPKLEINGSEVIHFFDKAEPLNCDLESKDWIYMDSNRIIKITNDAISKYGEIICTMKAYRSPDVIKVKFDKGIEFRKEVQLNSSDFAKFICKTSSENGRVLPICYSFALIININKKADKILRILSLMTIAPQKERIGQLTKIKKPNDWSGLDVYFLGFDSVSHMTFRRKLPLTVKFLEENLNAVVLNGYNIVGDGTLHAFIPILTGKTEEELPLARKRFKRARFVDEVYPFDWFRYTSEFMLRYKALPRFLLAHQSRYSHNYLNLVELQDEHIVEHFIKLLQTNVLNNSIIVTMADHGHRFEKIRQTHQGQLEERLPFFSIAMPRWFRESDKGRTAWKNLQENKNRLTTPFDIHATLMDILHWPSEDELKRPGDLKKRSLSLFRPIPSSRTCAQAGIDPHWCTCLKWKSAMSPDQINISKMLADVALDTINLHTEPERKICAELHLVPNVSTIFLTTNLTELATIIIDNFSGMNPALIQKLERAKRLLPNKALLAYRKSFDTDGRRPDLTGNTEAKFAHYQLKFRTAPGNAFYEVTLLYDWNENSVTVDMKSISHINKYGDLPHCIIKKNYFMAMYCVCYDKINQTSYNH</sequence>
<organism evidence="2 4">
    <name type="scientific">Dracunculus medinensis</name>
    <name type="common">Guinea worm</name>
    <dbReference type="NCBI Taxonomy" id="318479"/>
    <lineage>
        <taxon>Eukaryota</taxon>
        <taxon>Metazoa</taxon>
        <taxon>Ecdysozoa</taxon>
        <taxon>Nematoda</taxon>
        <taxon>Chromadorea</taxon>
        <taxon>Rhabditida</taxon>
        <taxon>Spirurina</taxon>
        <taxon>Dracunculoidea</taxon>
        <taxon>Dracunculidae</taxon>
        <taxon>Dracunculus</taxon>
    </lineage>
</organism>
<gene>
    <name evidence="1" type="ORF">DME_LOCUS6638</name>
</gene>
<name>A0A0N4U5X1_DRAME</name>
<dbReference type="Gene3D" id="3.40.720.10">
    <property type="entry name" value="Alkaline Phosphatase, subunit A"/>
    <property type="match status" value="1"/>
</dbReference>
<dbReference type="InterPro" id="IPR004245">
    <property type="entry name" value="DUF229"/>
</dbReference>
<dbReference type="PANTHER" id="PTHR10974:SF1">
    <property type="entry name" value="FI08016P-RELATED"/>
    <property type="match status" value="1"/>
</dbReference>
<dbReference type="OrthoDB" id="413313at2759"/>
<evidence type="ECO:0000313" key="4">
    <source>
        <dbReference type="WBParaSite" id="DME_0000227801-mRNA-1"/>
    </source>
</evidence>
<accession>A0A0N4U5X1</accession>
<dbReference type="AlphaFoldDB" id="A0A0N4U5X1"/>
<dbReference type="GO" id="GO:0005615">
    <property type="term" value="C:extracellular space"/>
    <property type="evidence" value="ECO:0007669"/>
    <property type="project" value="TreeGrafter"/>
</dbReference>
<reference evidence="4" key="1">
    <citation type="submission" date="2017-02" db="UniProtKB">
        <authorList>
            <consortium name="WormBaseParasite"/>
        </authorList>
    </citation>
    <scope>IDENTIFICATION</scope>
</reference>
<proteinExistence type="predicted"/>
<keyword evidence="3" id="KW-1185">Reference proteome</keyword>
<dbReference type="SUPFAM" id="SSF53649">
    <property type="entry name" value="Alkaline phosphatase-like"/>
    <property type="match status" value="1"/>
</dbReference>
<reference evidence="1 3" key="2">
    <citation type="submission" date="2018-11" db="EMBL/GenBank/DDBJ databases">
        <authorList>
            <consortium name="Pathogen Informatics"/>
        </authorList>
    </citation>
    <scope>NUCLEOTIDE SEQUENCE [LARGE SCALE GENOMIC DNA]</scope>
</reference>